<reference evidence="4" key="1">
    <citation type="submission" date="2016-10" db="EMBL/GenBank/DDBJ databases">
        <authorList>
            <person name="Varghese N."/>
            <person name="Submissions S."/>
        </authorList>
    </citation>
    <scope>NUCLEOTIDE SEQUENCE [LARGE SCALE GENOMIC DNA]</scope>
    <source>
        <strain evidence="4">CGMCC 4.6945</strain>
    </source>
</reference>
<dbReference type="NCBIfam" id="NF038117">
    <property type="entry name" value="choice_anch_I"/>
    <property type="match status" value="1"/>
</dbReference>
<dbReference type="PROSITE" id="PS51257">
    <property type="entry name" value="PROKAR_LIPOPROTEIN"/>
    <property type="match status" value="1"/>
</dbReference>
<dbReference type="EMBL" id="FOKA01000023">
    <property type="protein sequence ID" value="SFB41709.1"/>
    <property type="molecule type" value="Genomic_DNA"/>
</dbReference>
<organism evidence="3 4">
    <name type="scientific">Cellulomonas marina</name>
    <dbReference type="NCBI Taxonomy" id="988821"/>
    <lineage>
        <taxon>Bacteria</taxon>
        <taxon>Bacillati</taxon>
        <taxon>Actinomycetota</taxon>
        <taxon>Actinomycetes</taxon>
        <taxon>Micrococcales</taxon>
        <taxon>Cellulomonadaceae</taxon>
        <taxon>Cellulomonas</taxon>
    </lineage>
</organism>
<gene>
    <name evidence="3" type="ORF">SAMN05421867_12319</name>
</gene>
<keyword evidence="4" id="KW-1185">Reference proteome</keyword>
<protein>
    <recommendedName>
        <fullName evidence="5">DNA-binding beta-propeller fold protein YncE</fullName>
    </recommendedName>
</protein>
<feature type="domain" description="Choice-of-anchor I" evidence="1">
    <location>
        <begin position="71"/>
        <end position="574"/>
    </location>
</feature>
<dbReference type="Pfam" id="PF22494">
    <property type="entry name" value="choice_anch_I"/>
    <property type="match status" value="1"/>
</dbReference>
<evidence type="ECO:0000313" key="4">
    <source>
        <dbReference type="Proteomes" id="UP000199012"/>
    </source>
</evidence>
<dbReference type="Proteomes" id="UP000199012">
    <property type="component" value="Unassembled WGS sequence"/>
</dbReference>
<dbReference type="Pfam" id="PF22888">
    <property type="entry name" value="FIMAH"/>
    <property type="match status" value="1"/>
</dbReference>
<dbReference type="InterPro" id="IPR055188">
    <property type="entry name" value="Choice_anch_I"/>
</dbReference>
<dbReference type="RefSeq" id="WP_175499617.1">
    <property type="nucleotide sequence ID" value="NZ_BONM01000045.1"/>
</dbReference>
<evidence type="ECO:0008006" key="5">
    <source>
        <dbReference type="Google" id="ProtNLM"/>
    </source>
</evidence>
<dbReference type="SUPFAM" id="SSF51004">
    <property type="entry name" value="C-terminal (heme d1) domain of cytochrome cd1-nitrite reductase"/>
    <property type="match status" value="1"/>
</dbReference>
<evidence type="ECO:0000313" key="3">
    <source>
        <dbReference type="EMBL" id="SFB41709.1"/>
    </source>
</evidence>
<dbReference type="AlphaFoldDB" id="A0A1I1AUF3"/>
<dbReference type="PANTHER" id="PTHR46928">
    <property type="entry name" value="MESENCHYME-SPECIFIC CELL SURFACE GLYCOPROTEIN"/>
    <property type="match status" value="1"/>
</dbReference>
<dbReference type="InterPro" id="IPR011048">
    <property type="entry name" value="Haem_d1_sf"/>
</dbReference>
<sequence length="669" mass="68310">MPARPRTRSSRLAVGVVGTGLVLGCVGTGTATAGAGTEGAGTVAPVVLSADDAAIGLRPVGTYATGVFDESAAEIVAYHAGTRRLFVVNAQAGRVEVLDASDASSPAKVADLVTAGTAAVDGSVVPAGAVANSVAVRADGLGVVAVESDVKTDPGWLVLFDAAAATPRVLGAVRVGALPDMVALDAEGRTAVVANEGEPSDDYTVDPEGSVSVVALPDRVPARPGTVPQSAVRTADFHAFEAPGALPAGVRVFGPTVDAAHPVSANLEPEYATIVGSTAYVTLQEANAIAVVDLTSATVTRVLPLGSKDHGLPGNGLDTSDRDGAVAIRTVEGLRGLPMPDAIASWSRAGRTYLVTANEGDAREWGDYVEETRVKDLGEDGLAPVCADSPLAGRTADDDLGRLTVTTASGLRADGSCYETLHAFGTRSFSVWDTDGTLVFDSGDAFEQLTAQALPGYFNSGHAGTAFDDRSDAKGPEPEGVAVGTVGGRTYAFVGFERVGGIAVLDVTEPERSAFVTYVNDRDFSVSVEDDGEESLARAGDLGPEGLTFIPSYESPTGTPVLAVANEVSGTTTLLAVDVAAPTGTVAEVQEALAGYRAAGEVAGPVAYLTDLHLAQAQRWLDRGRTEQAGRELTRFVERLQQPTGPSTVTPGARADLADRATQLAGSLS</sequence>
<proteinExistence type="predicted"/>
<accession>A0A1I1AUF3</accession>
<evidence type="ECO:0000259" key="1">
    <source>
        <dbReference type="Pfam" id="PF22494"/>
    </source>
</evidence>
<dbReference type="PANTHER" id="PTHR46928:SF1">
    <property type="entry name" value="MESENCHYME-SPECIFIC CELL SURFACE GLYCOPROTEIN"/>
    <property type="match status" value="1"/>
</dbReference>
<feature type="domain" description="FIMAH" evidence="2">
    <location>
        <begin position="587"/>
        <end position="664"/>
    </location>
</feature>
<dbReference type="Gene3D" id="2.130.10.10">
    <property type="entry name" value="YVTN repeat-like/Quinoprotein amine dehydrogenase"/>
    <property type="match status" value="1"/>
</dbReference>
<dbReference type="STRING" id="988821.SAMN05421867_12319"/>
<dbReference type="InterPro" id="IPR054470">
    <property type="entry name" value="FIMAH_dom"/>
</dbReference>
<dbReference type="InterPro" id="IPR052956">
    <property type="entry name" value="Mesenchyme-surface_protein"/>
</dbReference>
<dbReference type="InterPro" id="IPR015943">
    <property type="entry name" value="WD40/YVTN_repeat-like_dom_sf"/>
</dbReference>
<evidence type="ECO:0000259" key="2">
    <source>
        <dbReference type="Pfam" id="PF22888"/>
    </source>
</evidence>
<name>A0A1I1AUF3_9CELL</name>